<feature type="domain" description="Carrier" evidence="4">
    <location>
        <begin position="954"/>
        <end position="1029"/>
    </location>
</feature>
<dbReference type="Gene3D" id="3.30.300.30">
    <property type="match status" value="1"/>
</dbReference>
<dbReference type="Pfam" id="PF00668">
    <property type="entry name" value="Condensation"/>
    <property type="match status" value="1"/>
</dbReference>
<proteinExistence type="predicted"/>
<dbReference type="PANTHER" id="PTHR45527">
    <property type="entry name" value="NONRIBOSOMAL PEPTIDE SYNTHETASE"/>
    <property type="match status" value="1"/>
</dbReference>
<dbReference type="CDD" id="cd05930">
    <property type="entry name" value="A_NRPS"/>
    <property type="match status" value="1"/>
</dbReference>
<dbReference type="Gene3D" id="3.30.559.10">
    <property type="entry name" value="Chloramphenicol acetyltransferase-like domain"/>
    <property type="match status" value="1"/>
</dbReference>
<dbReference type="InterPro" id="IPR001242">
    <property type="entry name" value="Condensation_dom"/>
</dbReference>
<dbReference type="InterPro" id="IPR006162">
    <property type="entry name" value="Ppantetheine_attach_site"/>
</dbReference>
<dbReference type="RefSeq" id="WP_380638682.1">
    <property type="nucleotide sequence ID" value="NZ_JBHSQO010000028.1"/>
</dbReference>
<dbReference type="SUPFAM" id="SSF56801">
    <property type="entry name" value="Acetyl-CoA synthetase-like"/>
    <property type="match status" value="1"/>
</dbReference>
<dbReference type="Pfam" id="PF00501">
    <property type="entry name" value="AMP-binding"/>
    <property type="match status" value="1"/>
</dbReference>
<dbReference type="SUPFAM" id="SSF53474">
    <property type="entry name" value="alpha/beta-Hydrolases"/>
    <property type="match status" value="1"/>
</dbReference>
<dbReference type="PANTHER" id="PTHR45527:SF1">
    <property type="entry name" value="FATTY ACID SYNTHASE"/>
    <property type="match status" value="1"/>
</dbReference>
<reference evidence="6" key="1">
    <citation type="journal article" date="2019" name="Int. J. Syst. Evol. Microbiol.">
        <title>The Global Catalogue of Microorganisms (GCM) 10K type strain sequencing project: providing services to taxonomists for standard genome sequencing and annotation.</title>
        <authorList>
            <consortium name="The Broad Institute Genomics Platform"/>
            <consortium name="The Broad Institute Genome Sequencing Center for Infectious Disease"/>
            <person name="Wu L."/>
            <person name="Ma J."/>
        </authorList>
    </citation>
    <scope>NUCLEOTIDE SEQUENCE [LARGE SCALE GENOMIC DNA]</scope>
    <source>
        <strain evidence="6">CGMCC 4.7246</strain>
    </source>
</reference>
<dbReference type="Gene3D" id="2.30.38.10">
    <property type="entry name" value="Luciferase, Domain 3"/>
    <property type="match status" value="1"/>
</dbReference>
<dbReference type="InterPro" id="IPR020802">
    <property type="entry name" value="TesA-like"/>
</dbReference>
<organism evidence="5 6">
    <name type="scientific">Saccharothrix lopnurensis</name>
    <dbReference type="NCBI Taxonomy" id="1670621"/>
    <lineage>
        <taxon>Bacteria</taxon>
        <taxon>Bacillati</taxon>
        <taxon>Actinomycetota</taxon>
        <taxon>Actinomycetes</taxon>
        <taxon>Pseudonocardiales</taxon>
        <taxon>Pseudonocardiaceae</taxon>
        <taxon>Saccharothrix</taxon>
    </lineage>
</organism>
<dbReference type="SUPFAM" id="SSF52777">
    <property type="entry name" value="CoA-dependent acyltransferases"/>
    <property type="match status" value="2"/>
</dbReference>
<dbReference type="Proteomes" id="UP001596220">
    <property type="component" value="Unassembled WGS sequence"/>
</dbReference>
<evidence type="ECO:0000313" key="6">
    <source>
        <dbReference type="Proteomes" id="UP001596220"/>
    </source>
</evidence>
<dbReference type="SMART" id="SM00824">
    <property type="entry name" value="PKS_TE"/>
    <property type="match status" value="1"/>
</dbReference>
<sequence>MPTKTLPLTAAQQGVWFAQQLDPDNPIYKAAEAVDVDGPLDVALLEGAIRRAVDETEALRAAFHRTGQGHLRQVIDPSSGWDLPVLDLRGRADPVAAAAAWVRADLAEPVDLERPPLFSFALLRTGERRWTVYFGIHHVLLDGYGFSLFIQRVAELYAAAEEDRAAAPCPFGSFEQALAEEAEYEASERFAADRRFWADRLTGWPTAGDPTASSSVVPRTSLRETGHLAPADAAGLRALARRAKTGLPSVAMAALVLYVHRLAGEDDVSLELTVNGRSTSASRRVPSMVAGVLPLRVSTTPSATVAELVRDTAAAAKDLLRHQRFSTTHLVRDLGIAPHRGGYLGDWGINIMMHDAELRFGRHPAVLRNLSNGPVTGLGVNVYDRPADGSLRIDFNSDPARYDAEALSAHHRRFLALLRTLATTDLDRELGEVDLLDERERALVLHEWNDTALTTPDTTLPALFEAQVRAAPDATALVCGATRLSAAELNLRANRLAHSLIARGAGPETFVALALPRCADYVVALLAVLKAGAACVPLDAGHPPARLRALLAEIGPLCVLATARTGAALPPDHPVVLLDEVPDGVDPDRWPGTDPVGTHRPHHPAYVSFTSGSTGRPKAVVVEHRQLANLFHDHRAELLGPARGRLRSAVTASFCFDTSWEGVVFLAAGQEVHLVDDAVRLDPAALVRYFRRHRIDFADLTPSVLRTLLARGLFAGEERFPWLLMVGGEAIDPVLWRTLRECPGIEAWNYYGPTETTVDAVYCRITGEQPVIGRPGHNVRAYVLDRALRPQPPLVPGELHLSGAQVARGYLGQPGLTAQRFLPDPFGPPGARMYRTGDVVRWTGDGALEYLGRTDDQVKVSGVRIEPGEVEAVLLAHPRVAEAVVTTSASALSAHVVPARRPLDEAELRSWVAERLPTSMVPSSVVLLDRLPLTEHGKLDRSALPAPEVRAGRAARTLREKQLCALFAEVLGVAEVGADSSFFTLGGNSLLAAELVSRVGSELGAGLPLGAVYGAPTAADLARLIDRATPSRAFDALLPLRAGGSRPPLFCVHPVGGLAWCYAGLPHHLPDDVPVYGLQVPGLVDPDDLPATFHQMIDGYVRRIRSVRPTGPYHLLGWSIGGALAHAIAARLRSEGEDVGLLALLDARPIDPGAVFEGQDVLPLLLEAAGLTSDGCCGLGERDIGTLTAVLAHFATLVPTYHDSVFDGDVLYFEATEGDRAHGSGTWRSRVTGRVVSHGIACTHHAMTQAEPLAVVGGLISRHLRDRAGAPDRVGVVTALPAEA</sequence>
<dbReference type="InterPro" id="IPR000873">
    <property type="entry name" value="AMP-dep_synth/lig_dom"/>
</dbReference>
<dbReference type="InterPro" id="IPR001031">
    <property type="entry name" value="Thioesterase"/>
</dbReference>
<dbReference type="PROSITE" id="PS00012">
    <property type="entry name" value="PHOSPHOPANTETHEINE"/>
    <property type="match status" value="1"/>
</dbReference>
<dbReference type="Pfam" id="PF00550">
    <property type="entry name" value="PP-binding"/>
    <property type="match status" value="1"/>
</dbReference>
<keyword evidence="2" id="KW-0596">Phosphopantetheine</keyword>
<evidence type="ECO:0000256" key="2">
    <source>
        <dbReference type="ARBA" id="ARBA00022450"/>
    </source>
</evidence>
<dbReference type="SUPFAM" id="SSF47336">
    <property type="entry name" value="ACP-like"/>
    <property type="match status" value="1"/>
</dbReference>
<dbReference type="Pfam" id="PF13193">
    <property type="entry name" value="AMP-binding_C"/>
    <property type="match status" value="1"/>
</dbReference>
<dbReference type="PROSITE" id="PS00455">
    <property type="entry name" value="AMP_BINDING"/>
    <property type="match status" value="1"/>
</dbReference>
<dbReference type="EMBL" id="JBHSQO010000028">
    <property type="protein sequence ID" value="MFC6092389.1"/>
    <property type="molecule type" value="Genomic_DNA"/>
</dbReference>
<dbReference type="InterPro" id="IPR029058">
    <property type="entry name" value="AB_hydrolase_fold"/>
</dbReference>
<dbReference type="InterPro" id="IPR025110">
    <property type="entry name" value="AMP-bd_C"/>
</dbReference>
<dbReference type="InterPro" id="IPR010071">
    <property type="entry name" value="AA_adenyl_dom"/>
</dbReference>
<dbReference type="PROSITE" id="PS50075">
    <property type="entry name" value="CARRIER"/>
    <property type="match status" value="1"/>
</dbReference>
<dbReference type="InterPro" id="IPR045851">
    <property type="entry name" value="AMP-bd_C_sf"/>
</dbReference>
<evidence type="ECO:0000256" key="1">
    <source>
        <dbReference type="ARBA" id="ARBA00001957"/>
    </source>
</evidence>
<keyword evidence="6" id="KW-1185">Reference proteome</keyword>
<evidence type="ECO:0000259" key="4">
    <source>
        <dbReference type="PROSITE" id="PS50075"/>
    </source>
</evidence>
<dbReference type="InterPro" id="IPR020806">
    <property type="entry name" value="PKS_PP-bd"/>
</dbReference>
<dbReference type="InterPro" id="IPR009081">
    <property type="entry name" value="PP-bd_ACP"/>
</dbReference>
<dbReference type="Gene3D" id="3.40.50.980">
    <property type="match status" value="2"/>
</dbReference>
<comment type="cofactor">
    <cofactor evidence="1">
        <name>pantetheine 4'-phosphate</name>
        <dbReference type="ChEBI" id="CHEBI:47942"/>
    </cofactor>
</comment>
<name>A0ABW1PAI3_9PSEU</name>
<dbReference type="NCBIfam" id="TIGR01733">
    <property type="entry name" value="AA-adenyl-dom"/>
    <property type="match status" value="1"/>
</dbReference>
<gene>
    <name evidence="5" type="ORF">ACFP3R_24220</name>
</gene>
<evidence type="ECO:0000313" key="5">
    <source>
        <dbReference type="EMBL" id="MFC6092389.1"/>
    </source>
</evidence>
<dbReference type="InterPro" id="IPR036736">
    <property type="entry name" value="ACP-like_sf"/>
</dbReference>
<evidence type="ECO:0000256" key="3">
    <source>
        <dbReference type="ARBA" id="ARBA00022553"/>
    </source>
</evidence>
<dbReference type="InterPro" id="IPR020845">
    <property type="entry name" value="AMP-binding_CS"/>
</dbReference>
<keyword evidence="3" id="KW-0597">Phosphoprotein</keyword>
<dbReference type="InterPro" id="IPR023213">
    <property type="entry name" value="CAT-like_dom_sf"/>
</dbReference>
<dbReference type="SMART" id="SM00823">
    <property type="entry name" value="PKS_PP"/>
    <property type="match status" value="1"/>
</dbReference>
<dbReference type="Gene3D" id="3.30.559.30">
    <property type="entry name" value="Nonribosomal peptide synthetase, condensation domain"/>
    <property type="match status" value="1"/>
</dbReference>
<dbReference type="Gene3D" id="3.40.50.1820">
    <property type="entry name" value="alpha/beta hydrolase"/>
    <property type="match status" value="1"/>
</dbReference>
<dbReference type="Pfam" id="PF00975">
    <property type="entry name" value="Thioesterase"/>
    <property type="match status" value="1"/>
</dbReference>
<comment type="caution">
    <text evidence="5">The sequence shown here is derived from an EMBL/GenBank/DDBJ whole genome shotgun (WGS) entry which is preliminary data.</text>
</comment>
<protein>
    <submittedName>
        <fullName evidence="5">Amino acid adenylation domain-containing protein</fullName>
    </submittedName>
</protein>
<accession>A0ABW1PAI3</accession>